<dbReference type="OrthoDB" id="9813172at2"/>
<sequence length="242" mass="28023">MYWSNNSDSPPFVAFSSSHWIMLALFFFGIFLLVKGSILIQTHPPLEHSLRGFFFILLLGSEISYQVWTAANGVWNPADHLPLHLCGIASIVAATALLTNYEKLIQIAFFIGLTPAMLALITPELPYDFPHFRFFKFFIHHMIISWASLFLVLTRPVSIRFRVVLEVFIVLNLYALLIYPLNRLWNANYLYLNKRPEAATLLDFFGDGINYLISLEVTALFVFIIQWLWYAYGLNKYRSNKK</sequence>
<feature type="transmembrane region" description="Helical" evidence="1">
    <location>
        <begin position="134"/>
        <end position="154"/>
    </location>
</feature>
<feature type="transmembrane region" description="Helical" evidence="1">
    <location>
        <begin position="81"/>
        <end position="99"/>
    </location>
</feature>
<keyword evidence="1" id="KW-0472">Membrane</keyword>
<dbReference type="InterPro" id="IPR011737">
    <property type="entry name" value="CHP02206_TP0381"/>
</dbReference>
<evidence type="ECO:0000313" key="2">
    <source>
        <dbReference type="EMBL" id="TCT26330.1"/>
    </source>
</evidence>
<comment type="caution">
    <text evidence="2">The sequence shown here is derived from an EMBL/GenBank/DDBJ whole genome shotgun (WGS) entry which is preliminary data.</text>
</comment>
<feature type="transmembrane region" description="Helical" evidence="1">
    <location>
        <begin position="161"/>
        <end position="181"/>
    </location>
</feature>
<dbReference type="Pfam" id="PF14808">
    <property type="entry name" value="TMEM164"/>
    <property type="match status" value="1"/>
</dbReference>
<feature type="transmembrane region" description="Helical" evidence="1">
    <location>
        <begin position="20"/>
        <end position="40"/>
    </location>
</feature>
<dbReference type="NCBIfam" id="TIGR02206">
    <property type="entry name" value="intg_mem_TP0381"/>
    <property type="match status" value="1"/>
</dbReference>
<feature type="transmembrane region" description="Helical" evidence="1">
    <location>
        <begin position="52"/>
        <end position="75"/>
    </location>
</feature>
<feature type="transmembrane region" description="Helical" evidence="1">
    <location>
        <begin position="104"/>
        <end position="122"/>
    </location>
</feature>
<protein>
    <submittedName>
        <fullName evidence="2">Putative integral membrane protein (TIGR02206 family)</fullName>
    </submittedName>
</protein>
<keyword evidence="3" id="KW-1185">Reference proteome</keyword>
<keyword evidence="1" id="KW-0812">Transmembrane</keyword>
<evidence type="ECO:0000256" key="1">
    <source>
        <dbReference type="SAM" id="Phobius"/>
    </source>
</evidence>
<reference evidence="2 3" key="1">
    <citation type="submission" date="2019-03" db="EMBL/GenBank/DDBJ databases">
        <title>Genomic Encyclopedia of Type Strains, Phase IV (KMG-IV): sequencing the most valuable type-strain genomes for metagenomic binning, comparative biology and taxonomic classification.</title>
        <authorList>
            <person name="Goeker M."/>
        </authorList>
    </citation>
    <scope>NUCLEOTIDE SEQUENCE [LARGE SCALE GENOMIC DNA]</scope>
    <source>
        <strain evidence="2 3">DSM 25894</strain>
    </source>
</reference>
<dbReference type="Proteomes" id="UP000294650">
    <property type="component" value="Unassembled WGS sequence"/>
</dbReference>
<organism evidence="2 3">
    <name type="scientific">Melghiribacillus thermohalophilus</name>
    <dbReference type="NCBI Taxonomy" id="1324956"/>
    <lineage>
        <taxon>Bacteria</taxon>
        <taxon>Bacillati</taxon>
        <taxon>Bacillota</taxon>
        <taxon>Bacilli</taxon>
        <taxon>Bacillales</taxon>
        <taxon>Bacillaceae</taxon>
        <taxon>Melghiribacillus</taxon>
    </lineage>
</organism>
<keyword evidence="1" id="KW-1133">Transmembrane helix</keyword>
<evidence type="ECO:0000313" key="3">
    <source>
        <dbReference type="Proteomes" id="UP000294650"/>
    </source>
</evidence>
<gene>
    <name evidence="2" type="ORF">EDD68_10231</name>
</gene>
<dbReference type="RefSeq" id="WP_132370699.1">
    <property type="nucleotide sequence ID" value="NZ_SMAN01000002.1"/>
</dbReference>
<proteinExistence type="predicted"/>
<name>A0A4R3ND05_9BACI</name>
<dbReference type="AlphaFoldDB" id="A0A4R3ND05"/>
<feature type="transmembrane region" description="Helical" evidence="1">
    <location>
        <begin position="211"/>
        <end position="232"/>
    </location>
</feature>
<dbReference type="EMBL" id="SMAN01000002">
    <property type="protein sequence ID" value="TCT26330.1"/>
    <property type="molecule type" value="Genomic_DNA"/>
</dbReference>
<accession>A0A4R3ND05</accession>